<name>B2A6D1_NATTJ</name>
<evidence type="ECO:0000313" key="4">
    <source>
        <dbReference type="EMBL" id="ACB84142.1"/>
    </source>
</evidence>
<dbReference type="SUPFAM" id="SSF46785">
    <property type="entry name" value="Winged helix' DNA-binding domain"/>
    <property type="match status" value="1"/>
</dbReference>
<dbReference type="Gene3D" id="1.10.10.10">
    <property type="entry name" value="Winged helix-like DNA-binding domain superfamily/Winged helix DNA-binding domain"/>
    <property type="match status" value="1"/>
</dbReference>
<dbReference type="CDD" id="cd03440">
    <property type="entry name" value="hot_dog"/>
    <property type="match status" value="1"/>
</dbReference>
<feature type="domain" description="CBS" evidence="3">
    <location>
        <begin position="194"/>
        <end position="252"/>
    </location>
</feature>
<accession>B2A6D1</accession>
<dbReference type="FunCoup" id="B2A6D1">
    <property type="interactions" value="60"/>
</dbReference>
<dbReference type="RefSeq" id="WP_012447028.1">
    <property type="nucleotide sequence ID" value="NC_010718.1"/>
</dbReference>
<evidence type="ECO:0000259" key="3">
    <source>
        <dbReference type="PROSITE" id="PS51371"/>
    </source>
</evidence>
<dbReference type="eggNOG" id="COG4109">
    <property type="taxonomic scope" value="Bacteria"/>
</dbReference>
<dbReference type="STRING" id="457570.Nther_0546"/>
<dbReference type="EMBL" id="CP001034">
    <property type="protein sequence ID" value="ACB84142.1"/>
    <property type="molecule type" value="Genomic_DNA"/>
</dbReference>
<dbReference type="Gene3D" id="3.10.129.10">
    <property type="entry name" value="Hotdog Thioesterase"/>
    <property type="match status" value="1"/>
</dbReference>
<reference evidence="4 5" key="1">
    <citation type="submission" date="2008-04" db="EMBL/GenBank/DDBJ databases">
        <title>Complete sequence of chromosome of Natranaerobius thermophilus JW/NM-WN-LF.</title>
        <authorList>
            <consortium name="US DOE Joint Genome Institute"/>
            <person name="Copeland A."/>
            <person name="Lucas S."/>
            <person name="Lapidus A."/>
            <person name="Glavina del Rio T."/>
            <person name="Dalin E."/>
            <person name="Tice H."/>
            <person name="Bruce D."/>
            <person name="Goodwin L."/>
            <person name="Pitluck S."/>
            <person name="Chertkov O."/>
            <person name="Brettin T."/>
            <person name="Detter J.C."/>
            <person name="Han C."/>
            <person name="Kuske C.R."/>
            <person name="Schmutz J."/>
            <person name="Larimer F."/>
            <person name="Land M."/>
            <person name="Hauser L."/>
            <person name="Kyrpides N."/>
            <person name="Lykidis A."/>
            <person name="Mesbah N.M."/>
            <person name="Wiegel J."/>
        </authorList>
    </citation>
    <scope>NUCLEOTIDE SEQUENCE [LARGE SCALE GENOMIC DNA]</scope>
    <source>
        <strain evidence="5">ATCC BAA-1301 / DSM 18059 / JW/NM-WN-LF</strain>
    </source>
</reference>
<dbReference type="InterPro" id="IPR046342">
    <property type="entry name" value="CBS_dom_sf"/>
</dbReference>
<dbReference type="OrthoDB" id="1790451at2"/>
<reference evidence="4 5" key="2">
    <citation type="journal article" date="2011" name="J. Bacteriol.">
        <title>Complete genome sequence of the anaerobic, halophilic alkalithermophile Natranaerobius thermophilus JW/NM-WN-LF.</title>
        <authorList>
            <person name="Zhao B."/>
            <person name="Mesbah N.M."/>
            <person name="Dalin E."/>
            <person name="Goodwin L."/>
            <person name="Nolan M."/>
            <person name="Pitluck S."/>
            <person name="Chertkov O."/>
            <person name="Brettin T.S."/>
            <person name="Han J."/>
            <person name="Larimer F.W."/>
            <person name="Land M.L."/>
            <person name="Hauser L."/>
            <person name="Kyrpides N."/>
            <person name="Wiegel J."/>
        </authorList>
    </citation>
    <scope>NUCLEOTIDE SEQUENCE [LARGE SCALE GENOMIC DNA]</scope>
    <source>
        <strain evidence="5">ATCC BAA-1301 / DSM 18059 / JW/NM-WN-LF</strain>
    </source>
</reference>
<dbReference type="InterPro" id="IPR051257">
    <property type="entry name" value="Diverse_CBS-Domain"/>
</dbReference>
<keyword evidence="1 2" id="KW-0129">CBS domain</keyword>
<dbReference type="Pfam" id="PF07085">
    <property type="entry name" value="DRTGG"/>
    <property type="match status" value="1"/>
</dbReference>
<dbReference type="SUPFAM" id="SSF54637">
    <property type="entry name" value="Thioesterase/thiol ester dehydrase-isomerase"/>
    <property type="match status" value="1"/>
</dbReference>
<evidence type="ECO:0000256" key="1">
    <source>
        <dbReference type="ARBA" id="ARBA00023122"/>
    </source>
</evidence>
<dbReference type="InterPro" id="IPR029069">
    <property type="entry name" value="HotDog_dom_sf"/>
</dbReference>
<dbReference type="SUPFAM" id="SSF54631">
    <property type="entry name" value="CBS-domain pair"/>
    <property type="match status" value="1"/>
</dbReference>
<evidence type="ECO:0000313" key="5">
    <source>
        <dbReference type="Proteomes" id="UP000001683"/>
    </source>
</evidence>
<dbReference type="InterPro" id="IPR036388">
    <property type="entry name" value="WH-like_DNA-bd_sf"/>
</dbReference>
<evidence type="ECO:0000256" key="2">
    <source>
        <dbReference type="PROSITE-ProRule" id="PRU00703"/>
    </source>
</evidence>
<dbReference type="InterPro" id="IPR000644">
    <property type="entry name" value="CBS_dom"/>
</dbReference>
<dbReference type="AlphaFoldDB" id="B2A6D1"/>
<dbReference type="Proteomes" id="UP000001683">
    <property type="component" value="Chromosome"/>
</dbReference>
<keyword evidence="5" id="KW-1185">Reference proteome</keyword>
<sequence length="434" mass="48223">MTKHRELIKYISELPIGTRISVRKIAGELSVSDGTAYRAIKDAENKGLVTTIPKTGTIRIKNEDKNYNNQVTFAELIKIVNGTVLGGREGLYKPLNKFLIGAMKLKDISSYISDGCVLIVGNREEAHELALKKGAAVLISGGFETTEANKKLADKYALPIIKSPYDTYKIATLINQTLYNKMVESEILHVKDIINNHPHYLNEKDTYQDWEQLLDKTEHSRFPVTNDENKVVGVVTSKDVTGRDYNASIAKLMTSNPITVSPETLVASVAYVMVWQGIEMIPVVDEQDKLIGIVSRHDVMEAMQFGKGHDKNTATAARKMIQNNFTKEIFNEGITLSGFVNPAMTDQVGSMDPSILTALLIQASLSALGHDNVFNIVLENCSFNYVAPIQLEQKINVTARVLENSRKYGKVDLEIKGDEKVLLKGFISCQILKK</sequence>
<dbReference type="InterPro" id="IPR028979">
    <property type="entry name" value="Ser_kin/Pase_Hpr-like_N_sf"/>
</dbReference>
<organism evidence="4 5">
    <name type="scientific">Natranaerobius thermophilus (strain ATCC BAA-1301 / DSM 18059 / JW/NM-WN-LF)</name>
    <dbReference type="NCBI Taxonomy" id="457570"/>
    <lineage>
        <taxon>Bacteria</taxon>
        <taxon>Bacillati</taxon>
        <taxon>Bacillota</taxon>
        <taxon>Clostridia</taxon>
        <taxon>Natranaerobiales</taxon>
        <taxon>Natranaerobiaceae</taxon>
        <taxon>Natranaerobius</taxon>
    </lineage>
</organism>
<dbReference type="KEGG" id="nth:Nther_0546"/>
<dbReference type="InParanoid" id="B2A6D1"/>
<dbReference type="Gene3D" id="3.40.1390.20">
    <property type="entry name" value="HprK N-terminal domain-like"/>
    <property type="match status" value="1"/>
</dbReference>
<dbReference type="SUPFAM" id="SSF75138">
    <property type="entry name" value="HprK N-terminal domain-like"/>
    <property type="match status" value="1"/>
</dbReference>
<protein>
    <submittedName>
        <fullName evidence="4">Putative signal-transduction protein with CBS and DRTGG domains</fullName>
    </submittedName>
</protein>
<dbReference type="Gene3D" id="3.10.580.10">
    <property type="entry name" value="CBS-domain"/>
    <property type="match status" value="2"/>
</dbReference>
<feature type="domain" description="CBS" evidence="3">
    <location>
        <begin position="253"/>
        <end position="311"/>
    </location>
</feature>
<dbReference type="PANTHER" id="PTHR43080:SF2">
    <property type="entry name" value="CBS DOMAIN-CONTAINING PROTEIN"/>
    <property type="match status" value="1"/>
</dbReference>
<dbReference type="HOGENOM" id="CLU_054913_0_0_9"/>
<dbReference type="Pfam" id="PF00571">
    <property type="entry name" value="CBS"/>
    <property type="match status" value="2"/>
</dbReference>
<dbReference type="PANTHER" id="PTHR43080">
    <property type="entry name" value="CBS DOMAIN-CONTAINING PROTEIN CBSX3, MITOCHONDRIAL"/>
    <property type="match status" value="1"/>
</dbReference>
<dbReference type="SMART" id="SM00116">
    <property type="entry name" value="CBS"/>
    <property type="match status" value="2"/>
</dbReference>
<dbReference type="PROSITE" id="PS51371">
    <property type="entry name" value="CBS"/>
    <property type="match status" value="2"/>
</dbReference>
<gene>
    <name evidence="4" type="ordered locus">Nther_0546</name>
</gene>
<dbReference type="CDD" id="cd04596">
    <property type="entry name" value="CBS_pair_DRTGG_assoc"/>
    <property type="match status" value="1"/>
</dbReference>
<proteinExistence type="predicted"/>
<dbReference type="InterPro" id="IPR010766">
    <property type="entry name" value="DRTGG"/>
</dbReference>
<dbReference type="InterPro" id="IPR036390">
    <property type="entry name" value="WH_DNA-bd_sf"/>
</dbReference>